<evidence type="ECO:0000259" key="2">
    <source>
        <dbReference type="PROSITE" id="PS50110"/>
    </source>
</evidence>
<dbReference type="CDD" id="cd01948">
    <property type="entry name" value="EAL"/>
    <property type="match status" value="1"/>
</dbReference>
<dbReference type="AlphaFoldDB" id="A0A5S3XQX1"/>
<dbReference type="Gene3D" id="3.40.50.2300">
    <property type="match status" value="1"/>
</dbReference>
<dbReference type="Gene3D" id="3.20.20.450">
    <property type="entry name" value="EAL domain"/>
    <property type="match status" value="1"/>
</dbReference>
<dbReference type="InterPro" id="IPR035919">
    <property type="entry name" value="EAL_sf"/>
</dbReference>
<evidence type="ECO:0000313" key="6">
    <source>
        <dbReference type="Proteomes" id="UP000305730"/>
    </source>
</evidence>
<dbReference type="Proteomes" id="UP000305730">
    <property type="component" value="Unassembled WGS sequence"/>
</dbReference>
<dbReference type="EMBL" id="PNCL01000050">
    <property type="protein sequence ID" value="TMP58966.1"/>
    <property type="molecule type" value="Genomic_DNA"/>
</dbReference>
<reference evidence="5 7" key="1">
    <citation type="submission" date="2017-12" db="EMBL/GenBank/DDBJ databases">
        <authorList>
            <person name="Paulsen S."/>
            <person name="Gram L.K."/>
        </authorList>
    </citation>
    <scope>NUCLEOTIDE SEQUENCE [LARGE SCALE GENOMIC DNA]</scope>
    <source>
        <strain evidence="5 7">S2231</strain>
        <strain evidence="4">S2233</strain>
    </source>
</reference>
<gene>
    <name evidence="5" type="ORF">CWB96_10385</name>
    <name evidence="4" type="ORF">CWB97_21075</name>
</gene>
<dbReference type="PANTHER" id="PTHR33121">
    <property type="entry name" value="CYCLIC DI-GMP PHOSPHODIESTERASE PDEF"/>
    <property type="match status" value="1"/>
</dbReference>
<dbReference type="PANTHER" id="PTHR33121:SF71">
    <property type="entry name" value="OXYGEN SENSOR PROTEIN DOSP"/>
    <property type="match status" value="1"/>
</dbReference>
<dbReference type="InterPro" id="IPR001633">
    <property type="entry name" value="EAL_dom"/>
</dbReference>
<dbReference type="InterPro" id="IPR001789">
    <property type="entry name" value="Sig_transdc_resp-reg_receiver"/>
</dbReference>
<evidence type="ECO:0000313" key="7">
    <source>
        <dbReference type="Proteomes" id="UP000307706"/>
    </source>
</evidence>
<dbReference type="SUPFAM" id="SSF52172">
    <property type="entry name" value="CheY-like"/>
    <property type="match status" value="1"/>
</dbReference>
<dbReference type="PROSITE" id="PS50883">
    <property type="entry name" value="EAL"/>
    <property type="match status" value="1"/>
</dbReference>
<dbReference type="Proteomes" id="UP000307706">
    <property type="component" value="Unassembled WGS sequence"/>
</dbReference>
<dbReference type="Pfam" id="PF00072">
    <property type="entry name" value="Response_reg"/>
    <property type="match status" value="1"/>
</dbReference>
<dbReference type="GO" id="GO:0071111">
    <property type="term" value="F:cyclic-guanylate-specific phosphodiesterase activity"/>
    <property type="evidence" value="ECO:0007669"/>
    <property type="project" value="InterPro"/>
</dbReference>
<dbReference type="SUPFAM" id="SSF141868">
    <property type="entry name" value="EAL domain-like"/>
    <property type="match status" value="1"/>
</dbReference>
<dbReference type="InterPro" id="IPR050706">
    <property type="entry name" value="Cyclic-di-GMP_PDE-like"/>
</dbReference>
<dbReference type="RefSeq" id="WP_138598537.1">
    <property type="nucleotide sequence ID" value="NZ_PNCK01000103.1"/>
</dbReference>
<reference evidence="7" key="2">
    <citation type="submission" date="2019-06" db="EMBL/GenBank/DDBJ databases">
        <title>Co-occurence of chitin degradation, pigmentation and bioactivity in marine Pseudoalteromonas.</title>
        <authorList>
            <person name="Sonnenschein E.C."/>
            <person name="Bech P.K."/>
        </authorList>
    </citation>
    <scope>NUCLEOTIDE SEQUENCE [LARGE SCALE GENOMIC DNA]</scope>
    <source>
        <strain evidence="7">S2231</strain>
        <strain evidence="4">S2233</strain>
    </source>
</reference>
<dbReference type="PROSITE" id="PS50110">
    <property type="entry name" value="RESPONSE_REGULATORY"/>
    <property type="match status" value="1"/>
</dbReference>
<sequence>MTVKVNKIMVVDDSQAILMVMKAILTELGVTHISCCSDATQALQKIRQAPHQYDAVFTDLNMPEMDGMELIRQLGELKYAGGVAIISEMDNKVIDLAANLARQCNAHLIGNITKPVQLSEVDRLLHKLESFISPLNNTEVPLNESELLHAISHNQVTPFYQPKVNRATKQVTSIEVLARIVSEDEGTTLLPHRFIGPAEDLDLINLITFQLFEKATEEFKSIRSELCHPARLAFNLSPSQLNDPSCPDKLALILELNRLTPQDIILEITEHLPLESNTQLETMNRLRIRGFEISLDDFGTGFTNLHQLKSLPFTEIKIDRSLITHVESDRFSQVIIDSLVDIAQNERLSIVAEGVERIEELQYLDRYKHNLLMQGFLICRPKPKQEFIRWIHSWLRMTNSNS</sequence>
<keyword evidence="6" id="KW-1185">Reference proteome</keyword>
<reference evidence="5" key="3">
    <citation type="submission" date="2019-09" db="EMBL/GenBank/DDBJ databases">
        <title>Co-occurence of chitin degradation, pigmentation and bioactivity in marine Pseudoalteromonas.</title>
        <authorList>
            <person name="Sonnenschein E.C."/>
            <person name="Bech P.K."/>
        </authorList>
    </citation>
    <scope>NUCLEOTIDE SEQUENCE</scope>
    <source>
        <strain evidence="5">S2231</strain>
        <strain evidence="6">S2233</strain>
    </source>
</reference>
<evidence type="ECO:0000256" key="1">
    <source>
        <dbReference type="PROSITE-ProRule" id="PRU00169"/>
    </source>
</evidence>
<dbReference type="SMART" id="SM00448">
    <property type="entry name" value="REC"/>
    <property type="match status" value="1"/>
</dbReference>
<feature type="domain" description="EAL" evidence="3">
    <location>
        <begin position="140"/>
        <end position="395"/>
    </location>
</feature>
<organism evidence="5 7">
    <name type="scientific">Pseudoalteromonas citrea</name>
    <dbReference type="NCBI Taxonomy" id="43655"/>
    <lineage>
        <taxon>Bacteria</taxon>
        <taxon>Pseudomonadati</taxon>
        <taxon>Pseudomonadota</taxon>
        <taxon>Gammaproteobacteria</taxon>
        <taxon>Alteromonadales</taxon>
        <taxon>Pseudoalteromonadaceae</taxon>
        <taxon>Pseudoalteromonas</taxon>
    </lineage>
</organism>
<feature type="domain" description="Response regulatory" evidence="2">
    <location>
        <begin position="7"/>
        <end position="129"/>
    </location>
</feature>
<protein>
    <submittedName>
        <fullName evidence="5">Diguanylate cyclase</fullName>
    </submittedName>
</protein>
<dbReference type="EMBL" id="PNCK01000103">
    <property type="protein sequence ID" value="TMP39151.1"/>
    <property type="molecule type" value="Genomic_DNA"/>
</dbReference>
<name>A0A5S3XQX1_9GAMM</name>
<comment type="caution">
    <text evidence="5">The sequence shown here is derived from an EMBL/GenBank/DDBJ whole genome shotgun (WGS) entry which is preliminary data.</text>
</comment>
<feature type="modified residue" description="4-aspartylphosphate" evidence="1">
    <location>
        <position position="59"/>
    </location>
</feature>
<dbReference type="SMART" id="SM00052">
    <property type="entry name" value="EAL"/>
    <property type="match status" value="1"/>
</dbReference>
<dbReference type="OrthoDB" id="9812358at2"/>
<dbReference type="GO" id="GO:0000160">
    <property type="term" value="P:phosphorelay signal transduction system"/>
    <property type="evidence" value="ECO:0007669"/>
    <property type="project" value="InterPro"/>
</dbReference>
<dbReference type="Pfam" id="PF00563">
    <property type="entry name" value="EAL"/>
    <property type="match status" value="1"/>
</dbReference>
<accession>A0A5S3XQX1</accession>
<evidence type="ECO:0000313" key="5">
    <source>
        <dbReference type="EMBL" id="TMP58966.1"/>
    </source>
</evidence>
<keyword evidence="1" id="KW-0597">Phosphoprotein</keyword>
<evidence type="ECO:0000259" key="3">
    <source>
        <dbReference type="PROSITE" id="PS50883"/>
    </source>
</evidence>
<proteinExistence type="predicted"/>
<dbReference type="InterPro" id="IPR011006">
    <property type="entry name" value="CheY-like_superfamily"/>
</dbReference>
<evidence type="ECO:0000313" key="4">
    <source>
        <dbReference type="EMBL" id="TMP39151.1"/>
    </source>
</evidence>